<comment type="caution">
    <text evidence="1">The sequence shown here is derived from an EMBL/GenBank/DDBJ whole genome shotgun (WGS) entry which is preliminary data.</text>
</comment>
<dbReference type="Proteomes" id="UP000828941">
    <property type="component" value="Chromosome 14"/>
</dbReference>
<accession>A0ACB9KGF3</accession>
<dbReference type="EMBL" id="CM039439">
    <property type="protein sequence ID" value="KAI4296250.1"/>
    <property type="molecule type" value="Genomic_DNA"/>
</dbReference>
<evidence type="ECO:0000313" key="2">
    <source>
        <dbReference type="Proteomes" id="UP000828941"/>
    </source>
</evidence>
<evidence type="ECO:0000313" key="1">
    <source>
        <dbReference type="EMBL" id="KAI4296250.1"/>
    </source>
</evidence>
<sequence length="136" mass="15363">MEALLSEFTFLSEQALQDKNFDPSAIEDLMKLFEIESYRAWAAMELEQPKDMEVAEDATQQPEDYLDTVMESAMDEFRRFEEELEKISRPEMNSLVETAETTSIVAENHIEVALNSASASVKPAWKGLASGKVHPS</sequence>
<name>A0ACB9KGF3_BAUVA</name>
<proteinExistence type="predicted"/>
<gene>
    <name evidence="1" type="ORF">L6164_036223</name>
</gene>
<reference evidence="1 2" key="1">
    <citation type="journal article" date="2022" name="DNA Res.">
        <title>Chromosomal-level genome assembly of the orchid tree Bauhinia variegata (Leguminosae; Cercidoideae) supports the allotetraploid origin hypothesis of Bauhinia.</title>
        <authorList>
            <person name="Zhong Y."/>
            <person name="Chen Y."/>
            <person name="Zheng D."/>
            <person name="Pang J."/>
            <person name="Liu Y."/>
            <person name="Luo S."/>
            <person name="Meng S."/>
            <person name="Qian L."/>
            <person name="Wei D."/>
            <person name="Dai S."/>
            <person name="Zhou R."/>
        </authorList>
    </citation>
    <scope>NUCLEOTIDE SEQUENCE [LARGE SCALE GENOMIC DNA]</scope>
    <source>
        <strain evidence="1">BV-YZ2020</strain>
    </source>
</reference>
<organism evidence="1 2">
    <name type="scientific">Bauhinia variegata</name>
    <name type="common">Purple orchid tree</name>
    <name type="synonym">Phanera variegata</name>
    <dbReference type="NCBI Taxonomy" id="167791"/>
    <lineage>
        <taxon>Eukaryota</taxon>
        <taxon>Viridiplantae</taxon>
        <taxon>Streptophyta</taxon>
        <taxon>Embryophyta</taxon>
        <taxon>Tracheophyta</taxon>
        <taxon>Spermatophyta</taxon>
        <taxon>Magnoliopsida</taxon>
        <taxon>eudicotyledons</taxon>
        <taxon>Gunneridae</taxon>
        <taxon>Pentapetalae</taxon>
        <taxon>rosids</taxon>
        <taxon>fabids</taxon>
        <taxon>Fabales</taxon>
        <taxon>Fabaceae</taxon>
        <taxon>Cercidoideae</taxon>
        <taxon>Cercideae</taxon>
        <taxon>Bauhiniinae</taxon>
        <taxon>Bauhinia</taxon>
    </lineage>
</organism>
<keyword evidence="2" id="KW-1185">Reference proteome</keyword>
<protein>
    <submittedName>
        <fullName evidence="1">Uncharacterized protein</fullName>
    </submittedName>
</protein>